<gene>
    <name evidence="1" type="ORF">CMEL01_07164</name>
</gene>
<evidence type="ECO:0000313" key="1">
    <source>
        <dbReference type="EMBL" id="KAK1449828.1"/>
    </source>
</evidence>
<reference evidence="1 2" key="1">
    <citation type="submission" date="2016-10" db="EMBL/GenBank/DDBJ databases">
        <title>The genome sequence of Colletotrichum fioriniae PJ7.</title>
        <authorList>
            <person name="Baroncelli R."/>
        </authorList>
    </citation>
    <scope>NUCLEOTIDE SEQUENCE [LARGE SCALE GENOMIC DNA]</scope>
    <source>
        <strain evidence="1">Col 31</strain>
    </source>
</reference>
<dbReference type="AlphaFoldDB" id="A0AAI9U3S8"/>
<organism evidence="1 2">
    <name type="scientific">Colletotrichum melonis</name>
    <dbReference type="NCBI Taxonomy" id="1209925"/>
    <lineage>
        <taxon>Eukaryota</taxon>
        <taxon>Fungi</taxon>
        <taxon>Dikarya</taxon>
        <taxon>Ascomycota</taxon>
        <taxon>Pezizomycotina</taxon>
        <taxon>Sordariomycetes</taxon>
        <taxon>Hypocreomycetidae</taxon>
        <taxon>Glomerellales</taxon>
        <taxon>Glomerellaceae</taxon>
        <taxon>Colletotrichum</taxon>
        <taxon>Colletotrichum acutatum species complex</taxon>
    </lineage>
</organism>
<evidence type="ECO:0000313" key="2">
    <source>
        <dbReference type="Proteomes" id="UP001239795"/>
    </source>
</evidence>
<dbReference type="EMBL" id="MLGG01000057">
    <property type="protein sequence ID" value="KAK1449828.1"/>
    <property type="molecule type" value="Genomic_DNA"/>
</dbReference>
<name>A0AAI9U3S8_9PEZI</name>
<comment type="caution">
    <text evidence="1">The sequence shown here is derived from an EMBL/GenBank/DDBJ whole genome shotgun (WGS) entry which is preliminary data.</text>
</comment>
<sequence>MPNGSPDHASPCRRTVHRFYSGDLVWACSSGHGNAIAKR</sequence>
<dbReference type="Proteomes" id="UP001239795">
    <property type="component" value="Unassembled WGS sequence"/>
</dbReference>
<protein>
    <submittedName>
        <fullName evidence="1">Uncharacterized protein</fullName>
    </submittedName>
</protein>
<proteinExistence type="predicted"/>
<keyword evidence="2" id="KW-1185">Reference proteome</keyword>
<accession>A0AAI9U3S8</accession>